<dbReference type="STRING" id="883161.HMPREF9306_01731"/>
<comment type="caution">
    <text evidence="4">The sequence shown here is derived from an EMBL/GenBank/DDBJ whole genome shotgun (WGS) entry which is preliminary data.</text>
</comment>
<dbReference type="OrthoDB" id="3218134at2"/>
<evidence type="ECO:0000256" key="2">
    <source>
        <dbReference type="SAM" id="Coils"/>
    </source>
</evidence>
<proteinExistence type="inferred from homology"/>
<comment type="similarity">
    <text evidence="1">Belongs to the UPF0749 family.</text>
</comment>
<dbReference type="RefSeq" id="WP_016456542.1">
    <property type="nucleotide sequence ID" value="NZ_KE150269.1"/>
</dbReference>
<dbReference type="EMBL" id="AGZR01000009">
    <property type="protein sequence ID" value="EPD32167.1"/>
    <property type="molecule type" value="Genomic_DNA"/>
</dbReference>
<dbReference type="Proteomes" id="UP000014417">
    <property type="component" value="Unassembled WGS sequence"/>
</dbReference>
<protein>
    <recommendedName>
        <fullName evidence="6">DUF881 domain-containing protein</fullName>
    </recommendedName>
</protein>
<keyword evidence="2" id="KW-0175">Coiled coil</keyword>
<sequence>MSQRRPDESMELLNSITRESNLRPDEQHDDSPRGWRSVGVFLICAIAGAAMAASALTIGQARPQAVADRAEMAGRASAAEEENEQLRSEVEQLRAQTLNLRNQKGLGTDTQLRELESFVGIEAASGPGVVIELREGTLKPGKKETEESRVLDDDLQLVVNGLWQSGAQAIAINDHRVTTRTAIRQAGQAITVNYRSLTSPYKISAIGGQDLAANFANTSGGVLLGHLKQNYSIEWSLNTSDDLTLPADPGLALSQARPLAEKG</sequence>
<name>S2WHQ5_9ACTN</name>
<evidence type="ECO:0000313" key="4">
    <source>
        <dbReference type="EMBL" id="EPD32167.1"/>
    </source>
</evidence>
<dbReference type="Pfam" id="PF05949">
    <property type="entry name" value="DUF881"/>
    <property type="match status" value="1"/>
</dbReference>
<keyword evidence="5" id="KW-1185">Reference proteome</keyword>
<reference evidence="4 5" key="1">
    <citation type="submission" date="2013-04" db="EMBL/GenBank/DDBJ databases">
        <title>The Genome Sequence of Propionimicrobium lymphophilum ACS-093-V-SCH5.</title>
        <authorList>
            <consortium name="The Broad Institute Genomics Platform"/>
            <person name="Earl A."/>
            <person name="Ward D."/>
            <person name="Feldgarden M."/>
            <person name="Gevers D."/>
            <person name="Saerens B."/>
            <person name="Vaneechoutte M."/>
            <person name="Walker B."/>
            <person name="Young S."/>
            <person name="Zeng Q."/>
            <person name="Gargeya S."/>
            <person name="Fitzgerald M."/>
            <person name="Haas B."/>
            <person name="Abouelleil A."/>
            <person name="Allen A.W."/>
            <person name="Alvarado L."/>
            <person name="Arachchi H.M."/>
            <person name="Berlin A.M."/>
            <person name="Chapman S.B."/>
            <person name="Gainer-Dewar J."/>
            <person name="Goldberg J."/>
            <person name="Griggs A."/>
            <person name="Gujja S."/>
            <person name="Hansen M."/>
            <person name="Howarth C."/>
            <person name="Imamovic A."/>
            <person name="Ireland A."/>
            <person name="Larimer J."/>
            <person name="McCowan C."/>
            <person name="Murphy C."/>
            <person name="Pearson M."/>
            <person name="Poon T.W."/>
            <person name="Priest M."/>
            <person name="Roberts A."/>
            <person name="Saif S."/>
            <person name="Shea T."/>
            <person name="Sisk P."/>
            <person name="Sykes S."/>
            <person name="Wortman J."/>
            <person name="Nusbaum C."/>
            <person name="Birren B."/>
        </authorList>
    </citation>
    <scope>NUCLEOTIDE SEQUENCE [LARGE SCALE GENOMIC DNA]</scope>
    <source>
        <strain evidence="4 5">ACS-093-V-SCH5</strain>
    </source>
</reference>
<organism evidence="4 5">
    <name type="scientific">Propionimicrobium lymphophilum ACS-093-V-SCH5</name>
    <dbReference type="NCBI Taxonomy" id="883161"/>
    <lineage>
        <taxon>Bacteria</taxon>
        <taxon>Bacillati</taxon>
        <taxon>Actinomycetota</taxon>
        <taxon>Actinomycetes</taxon>
        <taxon>Propionibacteriales</taxon>
        <taxon>Propionibacteriaceae</taxon>
        <taxon>Propionimicrobium</taxon>
    </lineage>
</organism>
<dbReference type="InterPro" id="IPR010273">
    <property type="entry name" value="DUF881"/>
</dbReference>
<keyword evidence="3" id="KW-0472">Membrane</keyword>
<dbReference type="HOGENOM" id="CLU_040273_1_0_11"/>
<dbReference type="GO" id="GO:0005886">
    <property type="term" value="C:plasma membrane"/>
    <property type="evidence" value="ECO:0007669"/>
    <property type="project" value="TreeGrafter"/>
</dbReference>
<dbReference type="PANTHER" id="PTHR37313:SF1">
    <property type="entry name" value="UPF0749 PROTEIN RV1823"/>
    <property type="match status" value="1"/>
</dbReference>
<feature type="transmembrane region" description="Helical" evidence="3">
    <location>
        <begin position="38"/>
        <end position="59"/>
    </location>
</feature>
<dbReference type="PATRIC" id="fig|883161.3.peg.1719"/>
<feature type="coiled-coil region" evidence="2">
    <location>
        <begin position="69"/>
        <end position="103"/>
    </location>
</feature>
<evidence type="ECO:0000256" key="1">
    <source>
        <dbReference type="ARBA" id="ARBA00009108"/>
    </source>
</evidence>
<accession>S2WHQ5</accession>
<evidence type="ECO:0000313" key="5">
    <source>
        <dbReference type="Proteomes" id="UP000014417"/>
    </source>
</evidence>
<evidence type="ECO:0008006" key="6">
    <source>
        <dbReference type="Google" id="ProtNLM"/>
    </source>
</evidence>
<dbReference type="AlphaFoldDB" id="S2WHQ5"/>
<dbReference type="Gene3D" id="3.30.70.1880">
    <property type="entry name" value="Protein of unknown function DUF881"/>
    <property type="match status" value="1"/>
</dbReference>
<dbReference type="PANTHER" id="PTHR37313">
    <property type="entry name" value="UPF0749 PROTEIN RV1825"/>
    <property type="match status" value="1"/>
</dbReference>
<gene>
    <name evidence="4" type="ORF">HMPREF9306_01731</name>
</gene>
<evidence type="ECO:0000256" key="3">
    <source>
        <dbReference type="SAM" id="Phobius"/>
    </source>
</evidence>
<keyword evidence="3" id="KW-0812">Transmembrane</keyword>
<keyword evidence="3" id="KW-1133">Transmembrane helix</keyword>